<dbReference type="AlphaFoldDB" id="A0A444J1M8"/>
<dbReference type="InterPro" id="IPR043724">
    <property type="entry name" value="DUF5666"/>
</dbReference>
<evidence type="ECO:0000259" key="1">
    <source>
        <dbReference type="Pfam" id="PF18914"/>
    </source>
</evidence>
<gene>
    <name evidence="2" type="ORF">VT98_12382</name>
</gene>
<organism evidence="2 3">
    <name type="scientific">Candidatus Electrothrix communis</name>
    <dbReference type="NCBI Taxonomy" id="1859133"/>
    <lineage>
        <taxon>Bacteria</taxon>
        <taxon>Pseudomonadati</taxon>
        <taxon>Thermodesulfobacteriota</taxon>
        <taxon>Desulfobulbia</taxon>
        <taxon>Desulfobulbales</taxon>
        <taxon>Desulfobulbaceae</taxon>
        <taxon>Candidatus Electrothrix</taxon>
    </lineage>
</organism>
<feature type="domain" description="DUF5666" evidence="1">
    <location>
        <begin position="49"/>
        <end position="109"/>
    </location>
</feature>
<protein>
    <recommendedName>
        <fullName evidence="1">DUF5666 domain-containing protein</fullName>
    </recommendedName>
</protein>
<comment type="caution">
    <text evidence="2">The sequence shown here is derived from an EMBL/GenBank/DDBJ whole genome shotgun (WGS) entry which is preliminary data.</text>
</comment>
<name>A0A444J1M8_9BACT</name>
<dbReference type="Pfam" id="PF18914">
    <property type="entry name" value="DUF5666"/>
    <property type="match status" value="1"/>
</dbReference>
<evidence type="ECO:0000313" key="3">
    <source>
        <dbReference type="Proteomes" id="UP000288086"/>
    </source>
</evidence>
<reference evidence="2 3" key="1">
    <citation type="submission" date="2017-01" db="EMBL/GenBank/DDBJ databases">
        <title>The cable genome- insights into the physiology and evolution of filamentous bacteria capable of sulfide oxidation via long distance electron transfer.</title>
        <authorList>
            <person name="Schreiber L."/>
            <person name="Bjerg J.T."/>
            <person name="Boggild A."/>
            <person name="Van De Vossenberg J."/>
            <person name="Meysman F."/>
            <person name="Nielsen L.P."/>
            <person name="Schramm A."/>
            <person name="Kjeldsen K.U."/>
        </authorList>
    </citation>
    <scope>NUCLEOTIDE SEQUENCE [LARGE SCALE GENOMIC DNA]</scope>
    <source>
        <strain evidence="2">A1</strain>
    </source>
</reference>
<proteinExistence type="predicted"/>
<evidence type="ECO:0000313" key="2">
    <source>
        <dbReference type="EMBL" id="RWX47069.1"/>
    </source>
</evidence>
<accession>A0A444J1M8</accession>
<keyword evidence="3" id="KW-1185">Reference proteome</keyword>
<sequence length="125" mass="14019">MNNCTKSPRHSATGKMITGLFALAALLTCLFSAGTVEASRGSRGESKIYGIIDSMPNAGLNGTWIISGREVEVTDRTRIKEKHGQAAKGRYVEVEGSWEGNRFIAYELEVERNRENRRDRRDRRS</sequence>
<dbReference type="Proteomes" id="UP000288086">
    <property type="component" value="Unassembled WGS sequence"/>
</dbReference>
<dbReference type="EMBL" id="MTKP01000238">
    <property type="protein sequence ID" value="RWX47069.1"/>
    <property type="molecule type" value="Genomic_DNA"/>
</dbReference>